<evidence type="ECO:0000313" key="3">
    <source>
        <dbReference type="Proteomes" id="UP001367676"/>
    </source>
</evidence>
<evidence type="ECO:0000256" key="1">
    <source>
        <dbReference type="SAM" id="MobiDB-lite"/>
    </source>
</evidence>
<dbReference type="EMBL" id="JBBCAQ010000033">
    <property type="protein sequence ID" value="KAK7582705.1"/>
    <property type="molecule type" value="Genomic_DNA"/>
</dbReference>
<feature type="compositionally biased region" description="Low complexity" evidence="1">
    <location>
        <begin position="124"/>
        <end position="134"/>
    </location>
</feature>
<feature type="compositionally biased region" description="Basic residues" evidence="1">
    <location>
        <begin position="70"/>
        <end position="80"/>
    </location>
</feature>
<feature type="compositionally biased region" description="Basic residues" evidence="1">
    <location>
        <begin position="191"/>
        <end position="200"/>
    </location>
</feature>
<dbReference type="AlphaFoldDB" id="A0AAN9TCE2"/>
<sequence>MPAIYGPSSGNCCKKRRYKTVYALRCTVVVGSPSSSVVVPHGPVRFRRFSVVVKTDHAFVVYGPQNRVQQVRRARKQKEQRRREERGEKRARSPCEVTISSVRRSAERFSSPPSSWPVHNGANTSGSSPRTPSPTFTLDPAASFVSLYARGCVRVNLPLARSVEYVPGMRKKATNVGAGASFDTSKTTDGRRRRRRRRRRASFGGESFPFFARCLVSRFHPPLSSFCCSSPPSFYTSAVPANRSAAAATLLKMPLRPPPALCAICFSSARSAGRVVEVELSSVRESYEGACSD</sequence>
<reference evidence="2 3" key="1">
    <citation type="submission" date="2024-03" db="EMBL/GenBank/DDBJ databases">
        <title>Adaptation during the transition from Ophiocordyceps entomopathogen to insect associate is accompanied by gene loss and intensified selection.</title>
        <authorList>
            <person name="Ward C.M."/>
            <person name="Onetto C.A."/>
            <person name="Borneman A.R."/>
        </authorList>
    </citation>
    <scope>NUCLEOTIDE SEQUENCE [LARGE SCALE GENOMIC DNA]</scope>
    <source>
        <strain evidence="2">AWRI1</strain>
        <tissue evidence="2">Single Adult Female</tissue>
    </source>
</reference>
<feature type="region of interest" description="Disordered" evidence="1">
    <location>
        <begin position="70"/>
        <end position="134"/>
    </location>
</feature>
<feature type="compositionally biased region" description="Basic and acidic residues" evidence="1">
    <location>
        <begin position="81"/>
        <end position="93"/>
    </location>
</feature>
<comment type="caution">
    <text evidence="2">The sequence shown here is derived from an EMBL/GenBank/DDBJ whole genome shotgun (WGS) entry which is preliminary data.</text>
</comment>
<proteinExistence type="predicted"/>
<keyword evidence="3" id="KW-1185">Reference proteome</keyword>
<gene>
    <name evidence="2" type="ORF">V9T40_014150</name>
</gene>
<evidence type="ECO:0000313" key="2">
    <source>
        <dbReference type="EMBL" id="KAK7582705.1"/>
    </source>
</evidence>
<protein>
    <submittedName>
        <fullName evidence="2">Uncharacterized protein</fullName>
    </submittedName>
</protein>
<organism evidence="2 3">
    <name type="scientific">Parthenolecanium corni</name>
    <dbReference type="NCBI Taxonomy" id="536013"/>
    <lineage>
        <taxon>Eukaryota</taxon>
        <taxon>Metazoa</taxon>
        <taxon>Ecdysozoa</taxon>
        <taxon>Arthropoda</taxon>
        <taxon>Hexapoda</taxon>
        <taxon>Insecta</taxon>
        <taxon>Pterygota</taxon>
        <taxon>Neoptera</taxon>
        <taxon>Paraneoptera</taxon>
        <taxon>Hemiptera</taxon>
        <taxon>Sternorrhyncha</taxon>
        <taxon>Coccoidea</taxon>
        <taxon>Coccidae</taxon>
        <taxon>Parthenolecanium</taxon>
    </lineage>
</organism>
<dbReference type="Proteomes" id="UP001367676">
    <property type="component" value="Unassembled WGS sequence"/>
</dbReference>
<name>A0AAN9TCE2_9HEMI</name>
<accession>A0AAN9TCE2</accession>
<feature type="region of interest" description="Disordered" evidence="1">
    <location>
        <begin position="176"/>
        <end position="200"/>
    </location>
</feature>